<evidence type="ECO:0000313" key="4">
    <source>
        <dbReference type="Proteomes" id="UP000614996"/>
    </source>
</evidence>
<keyword evidence="2" id="KW-0812">Transmembrane</keyword>
<dbReference type="AlphaFoldDB" id="A0A8J4AGM9"/>
<feature type="transmembrane region" description="Helical" evidence="2">
    <location>
        <begin position="402"/>
        <end position="425"/>
    </location>
</feature>
<feature type="compositionally biased region" description="Pro residues" evidence="1">
    <location>
        <begin position="75"/>
        <end position="86"/>
    </location>
</feature>
<dbReference type="EMBL" id="BOPO01000078">
    <property type="protein sequence ID" value="GIL28877.1"/>
    <property type="molecule type" value="Genomic_DNA"/>
</dbReference>
<keyword evidence="2" id="KW-0472">Membrane</keyword>
<feature type="compositionally biased region" description="Low complexity" evidence="1">
    <location>
        <begin position="281"/>
        <end position="290"/>
    </location>
</feature>
<dbReference type="Proteomes" id="UP000614996">
    <property type="component" value="Unassembled WGS sequence"/>
</dbReference>
<feature type="compositionally biased region" description="Basic and acidic residues" evidence="1">
    <location>
        <begin position="184"/>
        <end position="199"/>
    </location>
</feature>
<accession>A0A8J4AGM9</accession>
<keyword evidence="4" id="KW-1185">Reference proteome</keyword>
<sequence>MCRGPFAYGQATAVKTLLIPESLSGPASAFLAAYGRRRRTAPAGFVPTRPVWQLAPTGPAVSNGLVTAQDADRQPAPPVAPEPPQPAAADQPAAEPPAEPSPALPAEPAAKGAAASAGDLAGAEDLIDPAADWPDRAMADLAAARAQLDRIAADRAAARSGPDQTPADRAAARSGPDQTPADRAAARAEPGRAAADRATHAGADPAMPNRSAVDEAGIRGTVATAYADDGDAAVLRGDVAPGSAAEATGAAAEPSGAVEADEAPASNFPLWPTDTAGTRSAKPAAPARPQLPRRPRRPAVGIPLLVVFALLAALFAWLGAEPAWLAAGHSDQGTVRITWCTGAGWSRHCVGDFVADGHRYSARHVTVFGAPVRAHTSHEARMVSRTAGKAYLGDRAGLTLRWAVPLALVLLCGLLIALTTGAWRLPGRGRAAAVSISLLAPLVIAAGILAAAW</sequence>
<protein>
    <submittedName>
        <fullName evidence="3">Uncharacterized protein</fullName>
    </submittedName>
</protein>
<evidence type="ECO:0000313" key="3">
    <source>
        <dbReference type="EMBL" id="GIL28877.1"/>
    </source>
</evidence>
<evidence type="ECO:0000256" key="2">
    <source>
        <dbReference type="SAM" id="Phobius"/>
    </source>
</evidence>
<feature type="compositionally biased region" description="Low complexity" evidence="1">
    <location>
        <begin position="245"/>
        <end position="257"/>
    </location>
</feature>
<feature type="compositionally biased region" description="Pro residues" evidence="1">
    <location>
        <begin position="94"/>
        <end position="105"/>
    </location>
</feature>
<feature type="region of interest" description="Disordered" evidence="1">
    <location>
        <begin position="153"/>
        <end position="211"/>
    </location>
</feature>
<organism evidence="3 4">
    <name type="scientific">Actinocatenispora comari</name>
    <dbReference type="NCBI Taxonomy" id="2807577"/>
    <lineage>
        <taxon>Bacteria</taxon>
        <taxon>Bacillati</taxon>
        <taxon>Actinomycetota</taxon>
        <taxon>Actinomycetes</taxon>
        <taxon>Micromonosporales</taxon>
        <taxon>Micromonosporaceae</taxon>
        <taxon>Actinocatenispora</taxon>
    </lineage>
</organism>
<feature type="transmembrane region" description="Helical" evidence="2">
    <location>
        <begin position="432"/>
        <end position="452"/>
    </location>
</feature>
<feature type="region of interest" description="Disordered" evidence="1">
    <location>
        <begin position="245"/>
        <end position="295"/>
    </location>
</feature>
<proteinExistence type="predicted"/>
<feature type="transmembrane region" description="Helical" evidence="2">
    <location>
        <begin position="298"/>
        <end position="320"/>
    </location>
</feature>
<gene>
    <name evidence="3" type="ORF">NUM_41310</name>
</gene>
<name>A0A8J4AGM9_9ACTN</name>
<feature type="region of interest" description="Disordered" evidence="1">
    <location>
        <begin position="70"/>
        <end position="117"/>
    </location>
</feature>
<reference evidence="4" key="1">
    <citation type="journal article" date="2021" name="Int. J. Syst. Evol. Microbiol.">
        <title>Actinocatenispora comari sp. nov., an endophytic actinomycete isolated from aerial parts of Comarum salesowianum.</title>
        <authorList>
            <person name="Oyunbileg N."/>
            <person name="Iizaka Y."/>
            <person name="Hamada M."/>
            <person name="Davaapurev B.O."/>
            <person name="Fukumoto A."/>
            <person name="Tsetseg B."/>
            <person name="Kato F."/>
            <person name="Tamura T."/>
            <person name="Batkhuu J."/>
            <person name="Anzai Y."/>
        </authorList>
    </citation>
    <scope>NUCLEOTIDE SEQUENCE [LARGE SCALE GENOMIC DNA]</scope>
    <source>
        <strain evidence="4">NUM-2625</strain>
    </source>
</reference>
<keyword evidence="2" id="KW-1133">Transmembrane helix</keyword>
<feature type="compositionally biased region" description="Low complexity" evidence="1">
    <location>
        <begin position="106"/>
        <end position="117"/>
    </location>
</feature>
<comment type="caution">
    <text evidence="3">The sequence shown here is derived from an EMBL/GenBank/DDBJ whole genome shotgun (WGS) entry which is preliminary data.</text>
</comment>
<evidence type="ECO:0000256" key="1">
    <source>
        <dbReference type="SAM" id="MobiDB-lite"/>
    </source>
</evidence>